<accession>A0AAV9UBX1</accession>
<dbReference type="AlphaFoldDB" id="A0AAV9UBX1"/>
<keyword evidence="4" id="KW-1185">Reference proteome</keyword>
<gene>
    <name evidence="3" type="ORF">TWF696_001323</name>
</gene>
<evidence type="ECO:0000313" key="4">
    <source>
        <dbReference type="Proteomes" id="UP001375240"/>
    </source>
</evidence>
<dbReference type="PANTHER" id="PTHR34618:SF4">
    <property type="entry name" value="CAS1"/>
    <property type="match status" value="1"/>
</dbReference>
<dbReference type="InterPro" id="IPR021476">
    <property type="entry name" value="Egh16-like"/>
</dbReference>
<proteinExistence type="predicted"/>
<dbReference type="Proteomes" id="UP001375240">
    <property type="component" value="Unassembled WGS sequence"/>
</dbReference>
<feature type="chain" id="PRO_5043687450" evidence="2">
    <location>
        <begin position="23"/>
        <end position="348"/>
    </location>
</feature>
<evidence type="ECO:0000256" key="2">
    <source>
        <dbReference type="SAM" id="SignalP"/>
    </source>
</evidence>
<feature type="signal peptide" evidence="2">
    <location>
        <begin position="1"/>
        <end position="22"/>
    </location>
</feature>
<protein>
    <submittedName>
        <fullName evidence="3">Uncharacterized protein</fullName>
    </submittedName>
</protein>
<feature type="region of interest" description="Disordered" evidence="1">
    <location>
        <begin position="309"/>
        <end position="348"/>
    </location>
</feature>
<name>A0AAV9UBX1_9PEZI</name>
<keyword evidence="2" id="KW-0732">Signal</keyword>
<sequence>MHFTISAATAAAILAMTPQISAHAVFMTVIGDADQTIQGHSLGYDATTPRGGTTQLPFQRDVAVFSNPIVPATPGTPYFGKPRPYWVNGCGSSILTLNNYHARTPQFKVNYAKFTPDQKNKNYYQVPARASIEWSTMTRQMAQRNQIPKCKKGGWLRVMVHQVNADGAGPFKCKIDPWGTASKWGPWIPIPAANNVPGDQKLFSVKADGSGQNFPLTIPIPANQKCNGVYAGHRNVCMMRCENFAKNGPFGGCIPFSVDEYNTRPVRPPPSTKGYKNLGYDEVPIYKNVKRDEDEDDAKVAIGDEELDAEDEEVAKKQIKNAPPVKKGKLSNLLKEAKTANEDNGGSD</sequence>
<reference evidence="3 4" key="1">
    <citation type="submission" date="2019-10" db="EMBL/GenBank/DDBJ databases">
        <authorList>
            <person name="Palmer J.M."/>
        </authorList>
    </citation>
    <scope>NUCLEOTIDE SEQUENCE [LARGE SCALE GENOMIC DNA]</scope>
    <source>
        <strain evidence="3 4">TWF696</strain>
    </source>
</reference>
<evidence type="ECO:0000256" key="1">
    <source>
        <dbReference type="SAM" id="MobiDB-lite"/>
    </source>
</evidence>
<evidence type="ECO:0000313" key="3">
    <source>
        <dbReference type="EMBL" id="KAK6337844.1"/>
    </source>
</evidence>
<comment type="caution">
    <text evidence="3">The sequence shown here is derived from an EMBL/GenBank/DDBJ whole genome shotgun (WGS) entry which is preliminary data.</text>
</comment>
<dbReference type="Pfam" id="PF11327">
    <property type="entry name" value="Egh16-like"/>
    <property type="match status" value="1"/>
</dbReference>
<dbReference type="EMBL" id="JAVHNQ010000010">
    <property type="protein sequence ID" value="KAK6337844.1"/>
    <property type="molecule type" value="Genomic_DNA"/>
</dbReference>
<dbReference type="PANTHER" id="PTHR34618">
    <property type="entry name" value="SURFACE PROTEIN MAS1, PUTATIVE-RELATED"/>
    <property type="match status" value="1"/>
</dbReference>
<organism evidence="3 4">
    <name type="scientific">Orbilia brochopaga</name>
    <dbReference type="NCBI Taxonomy" id="3140254"/>
    <lineage>
        <taxon>Eukaryota</taxon>
        <taxon>Fungi</taxon>
        <taxon>Dikarya</taxon>
        <taxon>Ascomycota</taxon>
        <taxon>Pezizomycotina</taxon>
        <taxon>Orbiliomycetes</taxon>
        <taxon>Orbiliales</taxon>
        <taxon>Orbiliaceae</taxon>
        <taxon>Orbilia</taxon>
    </lineage>
</organism>